<dbReference type="RefSeq" id="WP_128744640.1">
    <property type="nucleotide sequence ID" value="NZ_CP035281.1"/>
</dbReference>
<dbReference type="Gene3D" id="3.40.1440.10">
    <property type="entry name" value="GIY-YIG endonuclease"/>
    <property type="match status" value="1"/>
</dbReference>
<keyword evidence="1 7" id="KW-0963">Cytoplasm</keyword>
<sequence length="617" mass="70601">MFDIKENLKKLPDSPGVYIHKDKLGQVIYVGKAISLKNRVRQYFQSPKNMPAKVRAMVSHIEEFEYITTATEMEALILECTLIKRYMPKYNVLLRDDKTYPYIKLTMNEPYPRLVKTRRIEKDDGKYFGPYSDAGAVNQTIDLLNNIFALKRCATRKFPEIIKPCLNYHINQCRGICTGKVSRESYMQDVEQVIEFLNGKTKPLTDMLAEKMQEESELLHFEKAAELRDYIEAVKILSEKQRVVLLGIKDLDIALAISSSQKSYVVLFFVRNGKLTGRESFAMEGTQEKHELVSEFIKQHYSENPNIPYEILVEQPLEETELIEGFLGEMAGRQVRITVPKRGDKRDLLQLAQKDSIEMLKTIDERENNHRARREALSKEIGNLITEITGEPPSTESGDYRVEAYDISNTNGVDSVGAMVVFEGLKPNKKEYRRFKIRTIEGPNDYGSMQEVLYRRFKRALDGDPAFSTLPQILFIDGGKGQVTAVQQILDAMKLSIAVAGMAKDDKHRTRALVYKPYGSEEYAELLLKEHPLLFKYTGAVQEEVHRFAIDYHRGLRGKRIQGSALDEVDGVGPQRRNALLGYFGSLDKIKKATLEELCMVPGITEQVAKNIKEYFD</sequence>
<reference evidence="11 12" key="1">
    <citation type="submission" date="2019-01" db="EMBL/GenBank/DDBJ databases">
        <title>Draft genomes of a novel of Aminipila strains.</title>
        <authorList>
            <person name="Ma S."/>
        </authorList>
    </citation>
    <scope>NUCLEOTIDE SEQUENCE [LARGE SCALE GENOMIC DNA]</scope>
    <source>
        <strain evidence="12">JN-39</strain>
    </source>
</reference>
<keyword evidence="5 7" id="KW-0234">DNA repair</keyword>
<dbReference type="Pfam" id="PF02151">
    <property type="entry name" value="UVR"/>
    <property type="match status" value="1"/>
</dbReference>
<evidence type="ECO:0000256" key="6">
    <source>
        <dbReference type="ARBA" id="ARBA00023236"/>
    </source>
</evidence>
<keyword evidence="3 7" id="KW-0228">DNA excision</keyword>
<keyword evidence="4 7" id="KW-0267">Excision nuclease</keyword>
<dbReference type="HAMAP" id="MF_00203">
    <property type="entry name" value="UvrC"/>
    <property type="match status" value="1"/>
</dbReference>
<proteinExistence type="inferred from homology"/>
<dbReference type="SMART" id="SM00278">
    <property type="entry name" value="HhH1"/>
    <property type="match status" value="2"/>
</dbReference>
<comment type="similarity">
    <text evidence="7">Belongs to the UvrC family.</text>
</comment>
<dbReference type="PROSITE" id="PS50164">
    <property type="entry name" value="GIY_YIG"/>
    <property type="match status" value="1"/>
</dbReference>
<dbReference type="PROSITE" id="PS50151">
    <property type="entry name" value="UVR"/>
    <property type="match status" value="1"/>
</dbReference>
<dbReference type="FunFam" id="3.40.1440.10:FF:000001">
    <property type="entry name" value="UvrABC system protein C"/>
    <property type="match status" value="1"/>
</dbReference>
<dbReference type="OrthoDB" id="9804933at2"/>
<feature type="domain" description="UvrC family homology region profile" evidence="10">
    <location>
        <begin position="265"/>
        <end position="490"/>
    </location>
</feature>
<dbReference type="SUPFAM" id="SSF47781">
    <property type="entry name" value="RuvA domain 2-like"/>
    <property type="match status" value="1"/>
</dbReference>
<dbReference type="InterPro" id="IPR004791">
    <property type="entry name" value="UvrC"/>
</dbReference>
<dbReference type="InterPro" id="IPR047296">
    <property type="entry name" value="GIY-YIG_UvrC_Cho"/>
</dbReference>
<evidence type="ECO:0000256" key="1">
    <source>
        <dbReference type="ARBA" id="ARBA00022490"/>
    </source>
</evidence>
<accession>A0A410PSX1</accession>
<evidence type="ECO:0000256" key="3">
    <source>
        <dbReference type="ARBA" id="ARBA00022769"/>
    </source>
</evidence>
<dbReference type="CDD" id="cd10434">
    <property type="entry name" value="GIY-YIG_UvrC_Cho"/>
    <property type="match status" value="1"/>
</dbReference>
<dbReference type="Proteomes" id="UP000287601">
    <property type="component" value="Chromosome"/>
</dbReference>
<dbReference type="KEGG" id="amij:EQM06_01385"/>
<comment type="function">
    <text evidence="7">The UvrABC repair system catalyzes the recognition and processing of DNA lesions. UvrC both incises the 5' and 3' sides of the lesion. The N-terminal half is responsible for the 3' incision and the C-terminal half is responsible for the 5' incision.</text>
</comment>
<dbReference type="InterPro" id="IPR038476">
    <property type="entry name" value="UvrC_RNase_H_dom_sf"/>
</dbReference>
<dbReference type="InterPro" id="IPR036876">
    <property type="entry name" value="UVR_dom_sf"/>
</dbReference>
<dbReference type="Pfam" id="PF22920">
    <property type="entry name" value="UvrC_RNaseH"/>
    <property type="match status" value="1"/>
</dbReference>
<feature type="domain" description="GIY-YIG" evidence="9">
    <location>
        <begin position="13"/>
        <end position="92"/>
    </location>
</feature>
<dbReference type="GO" id="GO:0005737">
    <property type="term" value="C:cytoplasm"/>
    <property type="evidence" value="ECO:0007669"/>
    <property type="project" value="UniProtKB-SubCell"/>
</dbReference>
<evidence type="ECO:0000256" key="4">
    <source>
        <dbReference type="ARBA" id="ARBA00022881"/>
    </source>
</evidence>
<name>A0A410PSX1_9FIRM</name>
<dbReference type="PROSITE" id="PS50165">
    <property type="entry name" value="UVRC"/>
    <property type="match status" value="1"/>
</dbReference>
<keyword evidence="2 7" id="KW-0227">DNA damage</keyword>
<dbReference type="EMBL" id="CP035281">
    <property type="protein sequence ID" value="QAT41986.1"/>
    <property type="molecule type" value="Genomic_DNA"/>
</dbReference>
<dbReference type="InterPro" id="IPR000305">
    <property type="entry name" value="GIY-YIG_endonuc"/>
</dbReference>
<dbReference type="InterPro" id="IPR001943">
    <property type="entry name" value="UVR_dom"/>
</dbReference>
<dbReference type="Pfam" id="PF01541">
    <property type="entry name" value="GIY-YIG"/>
    <property type="match status" value="1"/>
</dbReference>
<dbReference type="InterPro" id="IPR050066">
    <property type="entry name" value="UvrABC_protein_C"/>
</dbReference>
<dbReference type="InterPro" id="IPR035901">
    <property type="entry name" value="GIY-YIG_endonuc_sf"/>
</dbReference>
<dbReference type="PANTHER" id="PTHR30562">
    <property type="entry name" value="UVRC/OXIDOREDUCTASE"/>
    <property type="match status" value="1"/>
</dbReference>
<dbReference type="PANTHER" id="PTHR30562:SF1">
    <property type="entry name" value="UVRABC SYSTEM PROTEIN C"/>
    <property type="match status" value="1"/>
</dbReference>
<comment type="subcellular location">
    <subcellularLocation>
        <location evidence="7">Cytoplasm</location>
    </subcellularLocation>
</comment>
<protein>
    <recommendedName>
        <fullName evidence="7">UvrABC system protein C</fullName>
        <shortName evidence="7">Protein UvrC</shortName>
    </recommendedName>
    <alternativeName>
        <fullName evidence="7">Excinuclease ABC subunit C</fullName>
    </alternativeName>
</protein>
<dbReference type="NCBIfam" id="TIGR00194">
    <property type="entry name" value="uvrC"/>
    <property type="match status" value="1"/>
</dbReference>
<feature type="domain" description="UVR" evidence="8">
    <location>
        <begin position="202"/>
        <end position="237"/>
    </location>
</feature>
<comment type="subunit">
    <text evidence="7">Interacts with UvrB in an incision complex.</text>
</comment>
<evidence type="ECO:0000256" key="2">
    <source>
        <dbReference type="ARBA" id="ARBA00022763"/>
    </source>
</evidence>
<evidence type="ECO:0000256" key="7">
    <source>
        <dbReference type="HAMAP-Rule" id="MF_00203"/>
    </source>
</evidence>
<dbReference type="GO" id="GO:0003677">
    <property type="term" value="F:DNA binding"/>
    <property type="evidence" value="ECO:0007669"/>
    <property type="project" value="UniProtKB-UniRule"/>
</dbReference>
<keyword evidence="6 7" id="KW-0742">SOS response</keyword>
<dbReference type="GO" id="GO:0009381">
    <property type="term" value="F:excinuclease ABC activity"/>
    <property type="evidence" value="ECO:0007669"/>
    <property type="project" value="UniProtKB-UniRule"/>
</dbReference>
<dbReference type="GO" id="GO:0009432">
    <property type="term" value="P:SOS response"/>
    <property type="evidence" value="ECO:0007669"/>
    <property type="project" value="UniProtKB-UniRule"/>
</dbReference>
<evidence type="ECO:0000313" key="11">
    <source>
        <dbReference type="EMBL" id="QAT41986.1"/>
    </source>
</evidence>
<dbReference type="GO" id="GO:0006289">
    <property type="term" value="P:nucleotide-excision repair"/>
    <property type="evidence" value="ECO:0007669"/>
    <property type="project" value="UniProtKB-UniRule"/>
</dbReference>
<keyword evidence="12" id="KW-1185">Reference proteome</keyword>
<dbReference type="GO" id="GO:0009380">
    <property type="term" value="C:excinuclease repair complex"/>
    <property type="evidence" value="ECO:0007669"/>
    <property type="project" value="InterPro"/>
</dbReference>
<dbReference type="Pfam" id="PF08459">
    <property type="entry name" value="UvrC_RNaseH_dom"/>
    <property type="match status" value="1"/>
</dbReference>
<evidence type="ECO:0000313" key="12">
    <source>
        <dbReference type="Proteomes" id="UP000287601"/>
    </source>
</evidence>
<dbReference type="Gene3D" id="4.10.860.10">
    <property type="entry name" value="UVR domain"/>
    <property type="match status" value="1"/>
</dbReference>
<evidence type="ECO:0000256" key="5">
    <source>
        <dbReference type="ARBA" id="ARBA00023204"/>
    </source>
</evidence>
<dbReference type="SMART" id="SM00465">
    <property type="entry name" value="GIYc"/>
    <property type="match status" value="1"/>
</dbReference>
<dbReference type="NCBIfam" id="NF001824">
    <property type="entry name" value="PRK00558.1-5"/>
    <property type="match status" value="1"/>
</dbReference>
<evidence type="ECO:0000259" key="10">
    <source>
        <dbReference type="PROSITE" id="PS50165"/>
    </source>
</evidence>
<dbReference type="Gene3D" id="1.10.150.20">
    <property type="entry name" value="5' to 3' exonuclease, C-terminal subdomain"/>
    <property type="match status" value="1"/>
</dbReference>
<dbReference type="SUPFAM" id="SSF82771">
    <property type="entry name" value="GIY-YIG endonuclease"/>
    <property type="match status" value="1"/>
</dbReference>
<gene>
    <name evidence="7 11" type="primary">uvrC</name>
    <name evidence="11" type="ORF">EQM06_01385</name>
</gene>
<dbReference type="Pfam" id="PF14520">
    <property type="entry name" value="HHH_5"/>
    <property type="match status" value="1"/>
</dbReference>
<evidence type="ECO:0000259" key="9">
    <source>
        <dbReference type="PROSITE" id="PS50164"/>
    </source>
</evidence>
<evidence type="ECO:0000259" key="8">
    <source>
        <dbReference type="PROSITE" id="PS50151"/>
    </source>
</evidence>
<organism evidence="11 12">
    <name type="scientific">Aminipila luticellarii</name>
    <dbReference type="NCBI Taxonomy" id="2507160"/>
    <lineage>
        <taxon>Bacteria</taxon>
        <taxon>Bacillati</taxon>
        <taxon>Bacillota</taxon>
        <taxon>Clostridia</taxon>
        <taxon>Peptostreptococcales</taxon>
        <taxon>Anaerovoracaceae</taxon>
        <taxon>Aminipila</taxon>
    </lineage>
</organism>
<dbReference type="SUPFAM" id="SSF46600">
    <property type="entry name" value="C-terminal UvrC-binding domain of UvrB"/>
    <property type="match status" value="1"/>
</dbReference>
<dbReference type="Gene3D" id="3.30.420.340">
    <property type="entry name" value="UvrC, RNAse H endonuclease domain"/>
    <property type="match status" value="1"/>
</dbReference>
<dbReference type="InterPro" id="IPR010994">
    <property type="entry name" value="RuvA_2-like"/>
</dbReference>
<dbReference type="AlphaFoldDB" id="A0A410PSX1"/>
<dbReference type="InterPro" id="IPR001162">
    <property type="entry name" value="UvrC_RNase_H_dom"/>
</dbReference>
<dbReference type="InterPro" id="IPR003583">
    <property type="entry name" value="Hlx-hairpin-Hlx_DNA-bd_motif"/>
</dbReference>